<evidence type="ECO:0000313" key="1">
    <source>
        <dbReference type="EMBL" id="STC89332.1"/>
    </source>
</evidence>
<dbReference type="Proteomes" id="UP000255248">
    <property type="component" value="Unassembled WGS sequence"/>
</dbReference>
<accession>A0A376DGK9</accession>
<organism evidence="1 2">
    <name type="scientific">Edwardsiella hoshinae</name>
    <dbReference type="NCBI Taxonomy" id="93378"/>
    <lineage>
        <taxon>Bacteria</taxon>
        <taxon>Pseudomonadati</taxon>
        <taxon>Pseudomonadota</taxon>
        <taxon>Gammaproteobacteria</taxon>
        <taxon>Enterobacterales</taxon>
        <taxon>Hafniaceae</taxon>
        <taxon>Edwardsiella</taxon>
    </lineage>
</organism>
<evidence type="ECO:0008006" key="3">
    <source>
        <dbReference type="Google" id="ProtNLM"/>
    </source>
</evidence>
<dbReference type="RefSeq" id="WP_024524821.1">
    <property type="nucleotide sequence ID" value="NZ_CP065626.1"/>
</dbReference>
<protein>
    <recommendedName>
        <fullName evidence="3">DUF551 domain-containing protein</fullName>
    </recommendedName>
</protein>
<gene>
    <name evidence="1" type="ORF">NCTC12121_02149</name>
</gene>
<sequence>MNMREEFEKWFTGVESGDDVNWKEPDYASDEWNDYIARRQLAKGAWEEAWQAAQPKWIKCSEPPEEECSVLLLDSNQVVWTGIYFPDDGGFQLDLGDDRDVTFTHYMLTPNPPEE</sequence>
<dbReference type="Pfam" id="PF26207">
    <property type="entry name" value="Phage_phiTE_015"/>
    <property type="match status" value="1"/>
</dbReference>
<evidence type="ECO:0000313" key="2">
    <source>
        <dbReference type="Proteomes" id="UP000255248"/>
    </source>
</evidence>
<dbReference type="EMBL" id="UFXZ01000001">
    <property type="protein sequence ID" value="STC89332.1"/>
    <property type="molecule type" value="Genomic_DNA"/>
</dbReference>
<reference evidence="1 2" key="1">
    <citation type="submission" date="2018-06" db="EMBL/GenBank/DDBJ databases">
        <authorList>
            <consortium name="Pathogen Informatics"/>
            <person name="Doyle S."/>
        </authorList>
    </citation>
    <scope>NUCLEOTIDE SEQUENCE [LARGE SCALE GENOMIC DNA]</scope>
    <source>
        <strain evidence="1 2">NCTC12121</strain>
    </source>
</reference>
<dbReference type="OrthoDB" id="6684064at2"/>
<dbReference type="AlphaFoldDB" id="A0A376DGK9"/>
<dbReference type="InterPro" id="IPR058601">
    <property type="entry name" value="Phage_phiTE_015-like"/>
</dbReference>
<proteinExistence type="predicted"/>
<name>A0A376DGK9_9GAMM</name>